<dbReference type="PANTHER" id="PTHR30154">
    <property type="entry name" value="LEUCINE-RESPONSIVE REGULATORY PROTEIN"/>
    <property type="match status" value="1"/>
</dbReference>
<protein>
    <submittedName>
        <fullName evidence="5">Putative AsnC family transcriptional regulator</fullName>
    </submittedName>
</protein>
<organism evidence="5 6">
    <name type="scientific">Ilumatobacter coccineus (strain NBRC 103263 / KCTC 29153 / YM16-304)</name>
    <dbReference type="NCBI Taxonomy" id="1313172"/>
    <lineage>
        <taxon>Bacteria</taxon>
        <taxon>Bacillati</taxon>
        <taxon>Actinomycetota</taxon>
        <taxon>Acidimicrobiia</taxon>
        <taxon>Acidimicrobiales</taxon>
        <taxon>Ilumatobacteraceae</taxon>
        <taxon>Ilumatobacter</taxon>
    </lineage>
</organism>
<dbReference type="EMBL" id="AP012057">
    <property type="protein sequence ID" value="BAN02559.1"/>
    <property type="molecule type" value="Genomic_DNA"/>
</dbReference>
<gene>
    <name evidence="5" type="ORF">YM304_22450</name>
</gene>
<dbReference type="Gene3D" id="1.10.10.10">
    <property type="entry name" value="Winged helix-like DNA-binding domain superfamily/Winged helix DNA-binding domain"/>
    <property type="match status" value="1"/>
</dbReference>
<name>A0A6C7EBH8_ILUCY</name>
<dbReference type="InterPro" id="IPR019888">
    <property type="entry name" value="Tscrpt_reg_AsnC-like"/>
</dbReference>
<accession>A0A6C7EBH8</accession>
<dbReference type="GO" id="GO:0043565">
    <property type="term" value="F:sequence-specific DNA binding"/>
    <property type="evidence" value="ECO:0007669"/>
    <property type="project" value="InterPro"/>
</dbReference>
<dbReference type="SUPFAM" id="SSF46785">
    <property type="entry name" value="Winged helix' DNA-binding domain"/>
    <property type="match status" value="1"/>
</dbReference>
<dbReference type="RefSeq" id="WP_015441806.1">
    <property type="nucleotide sequence ID" value="NC_020520.1"/>
</dbReference>
<dbReference type="PRINTS" id="PR00033">
    <property type="entry name" value="HTHASNC"/>
</dbReference>
<dbReference type="GO" id="GO:0005829">
    <property type="term" value="C:cytosol"/>
    <property type="evidence" value="ECO:0007669"/>
    <property type="project" value="TreeGrafter"/>
</dbReference>
<evidence type="ECO:0000259" key="4">
    <source>
        <dbReference type="PROSITE" id="PS50956"/>
    </source>
</evidence>
<dbReference type="InterPro" id="IPR036390">
    <property type="entry name" value="WH_DNA-bd_sf"/>
</dbReference>
<dbReference type="InterPro" id="IPR011008">
    <property type="entry name" value="Dimeric_a/b-barrel"/>
</dbReference>
<keyword evidence="6" id="KW-1185">Reference proteome</keyword>
<evidence type="ECO:0000256" key="2">
    <source>
        <dbReference type="ARBA" id="ARBA00023125"/>
    </source>
</evidence>
<evidence type="ECO:0000256" key="1">
    <source>
        <dbReference type="ARBA" id="ARBA00023015"/>
    </source>
</evidence>
<dbReference type="OrthoDB" id="5243753at2"/>
<dbReference type="Gene3D" id="3.30.70.920">
    <property type="match status" value="1"/>
</dbReference>
<proteinExistence type="predicted"/>
<keyword evidence="3" id="KW-0804">Transcription</keyword>
<dbReference type="InterPro" id="IPR000485">
    <property type="entry name" value="AsnC-type_HTH_dom"/>
</dbReference>
<keyword evidence="1" id="KW-0805">Transcription regulation</keyword>
<dbReference type="Proteomes" id="UP000011863">
    <property type="component" value="Chromosome"/>
</dbReference>
<feature type="domain" description="HTH asnC-type" evidence="4">
    <location>
        <begin position="6"/>
        <end position="67"/>
    </location>
</feature>
<dbReference type="InterPro" id="IPR019887">
    <property type="entry name" value="Tscrpt_reg_AsnC/Lrp_C"/>
</dbReference>
<evidence type="ECO:0000313" key="5">
    <source>
        <dbReference type="EMBL" id="BAN02559.1"/>
    </source>
</evidence>
<dbReference type="PANTHER" id="PTHR30154:SF34">
    <property type="entry name" value="TRANSCRIPTIONAL REGULATOR AZLB"/>
    <property type="match status" value="1"/>
</dbReference>
<dbReference type="GO" id="GO:0043200">
    <property type="term" value="P:response to amino acid"/>
    <property type="evidence" value="ECO:0007669"/>
    <property type="project" value="TreeGrafter"/>
</dbReference>
<dbReference type="InterPro" id="IPR036388">
    <property type="entry name" value="WH-like_DNA-bd_sf"/>
</dbReference>
<dbReference type="PROSITE" id="PS50956">
    <property type="entry name" value="HTH_ASNC_2"/>
    <property type="match status" value="1"/>
</dbReference>
<dbReference type="Pfam" id="PF01037">
    <property type="entry name" value="AsnC_trans_reg"/>
    <property type="match status" value="1"/>
</dbReference>
<reference evidence="5 6" key="1">
    <citation type="journal article" date="2013" name="Int. J. Syst. Evol. Microbiol.">
        <title>Ilumatobacter nonamiense sp. nov. and Ilumatobacter coccineum sp. nov., isolated from seashore sand.</title>
        <authorList>
            <person name="Matsumoto A."/>
            <person name="Kasai H."/>
            <person name="Matsuo Y."/>
            <person name="Shizuri Y."/>
            <person name="Ichikawa N."/>
            <person name="Fujita N."/>
            <person name="Omura S."/>
            <person name="Takahashi Y."/>
        </authorList>
    </citation>
    <scope>NUCLEOTIDE SEQUENCE [LARGE SCALE GENOMIC DNA]</scope>
    <source>
        <strain evidence="6">NBRC 103263 / KCTC 29153 / YM16-304</strain>
    </source>
</reference>
<dbReference type="SUPFAM" id="SSF54909">
    <property type="entry name" value="Dimeric alpha+beta barrel"/>
    <property type="match status" value="1"/>
</dbReference>
<dbReference type="SMART" id="SM00344">
    <property type="entry name" value="HTH_ASNC"/>
    <property type="match status" value="1"/>
</dbReference>
<dbReference type="KEGG" id="aym:YM304_22450"/>
<evidence type="ECO:0000313" key="6">
    <source>
        <dbReference type="Proteomes" id="UP000011863"/>
    </source>
</evidence>
<sequence length="146" mass="16118">MDSSVIDPVDARIIDILRHDGRMSWRELSERIHLAPSSVAERVRRLELRGVITGYSARVDPVALGRTVRAVIDVSLGPGDAADDFEERLRERDEVVMAAYVTGSADYTIVAECVGAEGLDAFVRWVRADHAVARTESKLMLRSIVG</sequence>
<dbReference type="Pfam" id="PF13404">
    <property type="entry name" value="HTH_AsnC-type"/>
    <property type="match status" value="1"/>
</dbReference>
<evidence type="ECO:0000256" key="3">
    <source>
        <dbReference type="ARBA" id="ARBA00023163"/>
    </source>
</evidence>
<keyword evidence="2" id="KW-0238">DNA-binding</keyword>
<dbReference type="AlphaFoldDB" id="A0A6C7EBH8"/>